<dbReference type="Proteomes" id="UP001055811">
    <property type="component" value="Linkage Group LG05"/>
</dbReference>
<organism evidence="1 2">
    <name type="scientific">Cichorium intybus</name>
    <name type="common">Chicory</name>
    <dbReference type="NCBI Taxonomy" id="13427"/>
    <lineage>
        <taxon>Eukaryota</taxon>
        <taxon>Viridiplantae</taxon>
        <taxon>Streptophyta</taxon>
        <taxon>Embryophyta</taxon>
        <taxon>Tracheophyta</taxon>
        <taxon>Spermatophyta</taxon>
        <taxon>Magnoliopsida</taxon>
        <taxon>eudicotyledons</taxon>
        <taxon>Gunneridae</taxon>
        <taxon>Pentapetalae</taxon>
        <taxon>asterids</taxon>
        <taxon>campanulids</taxon>
        <taxon>Asterales</taxon>
        <taxon>Asteraceae</taxon>
        <taxon>Cichorioideae</taxon>
        <taxon>Cichorieae</taxon>
        <taxon>Cichoriinae</taxon>
        <taxon>Cichorium</taxon>
    </lineage>
</organism>
<name>A0ACB9CX62_CICIN</name>
<dbReference type="EMBL" id="CM042013">
    <property type="protein sequence ID" value="KAI3738776.1"/>
    <property type="molecule type" value="Genomic_DNA"/>
</dbReference>
<protein>
    <submittedName>
        <fullName evidence="1">Uncharacterized protein</fullName>
    </submittedName>
</protein>
<evidence type="ECO:0000313" key="1">
    <source>
        <dbReference type="EMBL" id="KAI3738776.1"/>
    </source>
</evidence>
<proteinExistence type="predicted"/>
<gene>
    <name evidence="1" type="ORF">L2E82_28928</name>
</gene>
<reference evidence="2" key="1">
    <citation type="journal article" date="2022" name="Mol. Ecol. Resour.">
        <title>The genomes of chicory, endive, great burdock and yacon provide insights into Asteraceae palaeo-polyploidization history and plant inulin production.</title>
        <authorList>
            <person name="Fan W."/>
            <person name="Wang S."/>
            <person name="Wang H."/>
            <person name="Wang A."/>
            <person name="Jiang F."/>
            <person name="Liu H."/>
            <person name="Zhao H."/>
            <person name="Xu D."/>
            <person name="Zhang Y."/>
        </authorList>
    </citation>
    <scope>NUCLEOTIDE SEQUENCE [LARGE SCALE GENOMIC DNA]</scope>
    <source>
        <strain evidence="2">cv. Punajuju</strain>
    </source>
</reference>
<evidence type="ECO:0000313" key="2">
    <source>
        <dbReference type="Proteomes" id="UP001055811"/>
    </source>
</evidence>
<sequence length="126" mass="13720">MNWVVFLKDAYGEDGGLIHKKPQIGGIHLVKTIVLPSDYRKLERQKGRIAGVDEDDRVSVFLFSPESLSSRSLMMRLFTVTVVMIMAVSAVSAADPPSPAPMSDATTTYIPTAIASLSALVFAFLF</sequence>
<accession>A0ACB9CX62</accession>
<comment type="caution">
    <text evidence="1">The sequence shown here is derived from an EMBL/GenBank/DDBJ whole genome shotgun (WGS) entry which is preliminary data.</text>
</comment>
<reference evidence="1 2" key="2">
    <citation type="journal article" date="2022" name="Mol. Ecol. Resour.">
        <title>The genomes of chicory, endive, great burdock and yacon provide insights into Asteraceae paleo-polyploidization history and plant inulin production.</title>
        <authorList>
            <person name="Fan W."/>
            <person name="Wang S."/>
            <person name="Wang H."/>
            <person name="Wang A."/>
            <person name="Jiang F."/>
            <person name="Liu H."/>
            <person name="Zhao H."/>
            <person name="Xu D."/>
            <person name="Zhang Y."/>
        </authorList>
    </citation>
    <scope>NUCLEOTIDE SEQUENCE [LARGE SCALE GENOMIC DNA]</scope>
    <source>
        <strain evidence="2">cv. Punajuju</strain>
        <tissue evidence="1">Leaves</tissue>
    </source>
</reference>
<keyword evidence="2" id="KW-1185">Reference proteome</keyword>